<keyword evidence="2" id="KW-1185">Reference proteome</keyword>
<evidence type="ECO:0000313" key="2">
    <source>
        <dbReference type="Proteomes" id="UP000886501"/>
    </source>
</evidence>
<proteinExistence type="predicted"/>
<dbReference type="Proteomes" id="UP000886501">
    <property type="component" value="Unassembled WGS sequence"/>
</dbReference>
<reference evidence="1" key="1">
    <citation type="submission" date="2019-10" db="EMBL/GenBank/DDBJ databases">
        <authorList>
            <consortium name="DOE Joint Genome Institute"/>
            <person name="Kuo A."/>
            <person name="Miyauchi S."/>
            <person name="Kiss E."/>
            <person name="Drula E."/>
            <person name="Kohler A."/>
            <person name="Sanchez-Garcia M."/>
            <person name="Andreopoulos B."/>
            <person name="Barry K.W."/>
            <person name="Bonito G."/>
            <person name="Buee M."/>
            <person name="Carver A."/>
            <person name="Chen C."/>
            <person name="Cichocki N."/>
            <person name="Clum A."/>
            <person name="Culley D."/>
            <person name="Crous P.W."/>
            <person name="Fauchery L."/>
            <person name="Girlanda M."/>
            <person name="Hayes R."/>
            <person name="Keri Z."/>
            <person name="Labutti K."/>
            <person name="Lipzen A."/>
            <person name="Lombard V."/>
            <person name="Magnuson J."/>
            <person name="Maillard F."/>
            <person name="Morin E."/>
            <person name="Murat C."/>
            <person name="Nolan M."/>
            <person name="Ohm R."/>
            <person name="Pangilinan J."/>
            <person name="Pereira M."/>
            <person name="Perotto S."/>
            <person name="Peter M."/>
            <person name="Riley R."/>
            <person name="Sitrit Y."/>
            <person name="Stielow B."/>
            <person name="Szollosi G."/>
            <person name="Zifcakova L."/>
            <person name="Stursova M."/>
            <person name="Spatafora J.W."/>
            <person name="Tedersoo L."/>
            <person name="Vaario L.-M."/>
            <person name="Yamada A."/>
            <person name="Yan M."/>
            <person name="Wang P."/>
            <person name="Xu J."/>
            <person name="Bruns T."/>
            <person name="Baldrian P."/>
            <person name="Vilgalys R."/>
            <person name="Henrissat B."/>
            <person name="Grigoriev I.V."/>
            <person name="Hibbett D."/>
            <person name="Nagy L.G."/>
            <person name="Martin F.M."/>
        </authorList>
    </citation>
    <scope>NUCLEOTIDE SEQUENCE</scope>
    <source>
        <strain evidence="1">P2</strain>
    </source>
</reference>
<gene>
    <name evidence="1" type="ORF">BDM02DRAFT_3114465</name>
</gene>
<sequence length="132" mass="14509">MVDLTQKLPTELLAEILGHASVPDVLRFKQVNRAFRDAILASPFIQHKIEPLGAGLEYNAAAGISLADSKKSFLQYRSNLNSLRPIEKRTVDNLRSNHGSDSKAGGGVYAIVEDSIRLFSLGSASRRIPYKE</sequence>
<organism evidence="1 2">
    <name type="scientific">Thelephora ganbajun</name>
    <name type="common">Ganba fungus</name>
    <dbReference type="NCBI Taxonomy" id="370292"/>
    <lineage>
        <taxon>Eukaryota</taxon>
        <taxon>Fungi</taxon>
        <taxon>Dikarya</taxon>
        <taxon>Basidiomycota</taxon>
        <taxon>Agaricomycotina</taxon>
        <taxon>Agaricomycetes</taxon>
        <taxon>Thelephorales</taxon>
        <taxon>Thelephoraceae</taxon>
        <taxon>Thelephora</taxon>
    </lineage>
</organism>
<accession>A0ACB6ZHP0</accession>
<comment type="caution">
    <text evidence="1">The sequence shown here is derived from an EMBL/GenBank/DDBJ whole genome shotgun (WGS) entry which is preliminary data.</text>
</comment>
<dbReference type="EMBL" id="MU118003">
    <property type="protein sequence ID" value="KAF9649099.1"/>
    <property type="molecule type" value="Genomic_DNA"/>
</dbReference>
<reference evidence="1" key="2">
    <citation type="journal article" date="2020" name="Nat. Commun.">
        <title>Large-scale genome sequencing of mycorrhizal fungi provides insights into the early evolution of symbiotic traits.</title>
        <authorList>
            <person name="Miyauchi S."/>
            <person name="Kiss E."/>
            <person name="Kuo A."/>
            <person name="Drula E."/>
            <person name="Kohler A."/>
            <person name="Sanchez-Garcia M."/>
            <person name="Morin E."/>
            <person name="Andreopoulos B."/>
            <person name="Barry K.W."/>
            <person name="Bonito G."/>
            <person name="Buee M."/>
            <person name="Carver A."/>
            <person name="Chen C."/>
            <person name="Cichocki N."/>
            <person name="Clum A."/>
            <person name="Culley D."/>
            <person name="Crous P.W."/>
            <person name="Fauchery L."/>
            <person name="Girlanda M."/>
            <person name="Hayes R.D."/>
            <person name="Keri Z."/>
            <person name="LaButti K."/>
            <person name="Lipzen A."/>
            <person name="Lombard V."/>
            <person name="Magnuson J."/>
            <person name="Maillard F."/>
            <person name="Murat C."/>
            <person name="Nolan M."/>
            <person name="Ohm R.A."/>
            <person name="Pangilinan J."/>
            <person name="Pereira M.F."/>
            <person name="Perotto S."/>
            <person name="Peter M."/>
            <person name="Pfister S."/>
            <person name="Riley R."/>
            <person name="Sitrit Y."/>
            <person name="Stielow J.B."/>
            <person name="Szollosi G."/>
            <person name="Zifcakova L."/>
            <person name="Stursova M."/>
            <person name="Spatafora J.W."/>
            <person name="Tedersoo L."/>
            <person name="Vaario L.M."/>
            <person name="Yamada A."/>
            <person name="Yan M."/>
            <person name="Wang P."/>
            <person name="Xu J."/>
            <person name="Bruns T."/>
            <person name="Baldrian P."/>
            <person name="Vilgalys R."/>
            <person name="Dunand C."/>
            <person name="Henrissat B."/>
            <person name="Grigoriev I.V."/>
            <person name="Hibbett D."/>
            <person name="Nagy L.G."/>
            <person name="Martin F.M."/>
        </authorList>
    </citation>
    <scope>NUCLEOTIDE SEQUENCE</scope>
    <source>
        <strain evidence="1">P2</strain>
    </source>
</reference>
<protein>
    <submittedName>
        <fullName evidence="1">Uncharacterized protein</fullName>
    </submittedName>
</protein>
<name>A0ACB6ZHP0_THEGA</name>
<evidence type="ECO:0000313" key="1">
    <source>
        <dbReference type="EMBL" id="KAF9649099.1"/>
    </source>
</evidence>